<sequence>MENEEEIRHRQHQCSSPSASSRPRPLAKRTRGKFPSHSLHASMTLVSIEPTRFFDLDVIRQLGIREDLEDMFVELGMGIMATNSHILYPELVHQFMAMVQVYYDNERNSELQRVTIPSFMGRSQFWEHIVSRNFDSRSATHTDIRHPTQRYFMKVLSKILLCEIEPSKVRVQKLSLVYYAVRSLVHMEEITEPEDDTWPNLGTLLLSIVKLKMKLFQTAGAKKETVRSLLTPILMHCRIPLDGAAVDDQLVYMDAGHLTSAHWLKDDRF</sequence>
<evidence type="ECO:0000313" key="4">
    <source>
        <dbReference type="Proteomes" id="UP000712600"/>
    </source>
</evidence>
<dbReference type="EMBL" id="QGKX02001290">
    <property type="protein sequence ID" value="KAF3539122.1"/>
    <property type="molecule type" value="Genomic_DNA"/>
</dbReference>
<protein>
    <recommendedName>
        <fullName evidence="2">Arabidopsis retrotransposon Orf1 C-terminal domain-containing protein</fullName>
    </recommendedName>
</protein>
<proteinExistence type="predicted"/>
<reference evidence="3" key="1">
    <citation type="submission" date="2019-12" db="EMBL/GenBank/DDBJ databases">
        <title>Genome sequencing and annotation of Brassica cretica.</title>
        <authorList>
            <person name="Studholme D.J."/>
            <person name="Sarris P."/>
        </authorList>
    </citation>
    <scope>NUCLEOTIDE SEQUENCE</scope>
    <source>
        <strain evidence="3">PFS-109/04</strain>
        <tissue evidence="3">Leaf</tissue>
    </source>
</reference>
<name>A0A8S9QHE7_BRACR</name>
<dbReference type="Proteomes" id="UP000712600">
    <property type="component" value="Unassembled WGS sequence"/>
</dbReference>
<feature type="domain" description="Arabidopsis retrotransposon Orf1 C-terminal" evidence="2">
    <location>
        <begin position="124"/>
        <end position="261"/>
    </location>
</feature>
<gene>
    <name evidence="3" type="ORF">F2Q69_00022912</name>
</gene>
<dbReference type="AlphaFoldDB" id="A0A8S9QHE7"/>
<comment type="caution">
    <text evidence="3">The sequence shown here is derived from an EMBL/GenBank/DDBJ whole genome shotgun (WGS) entry which is preliminary data.</text>
</comment>
<feature type="compositionally biased region" description="Low complexity" evidence="1">
    <location>
        <begin position="15"/>
        <end position="24"/>
    </location>
</feature>
<organism evidence="3 4">
    <name type="scientific">Brassica cretica</name>
    <name type="common">Mustard</name>
    <dbReference type="NCBI Taxonomy" id="69181"/>
    <lineage>
        <taxon>Eukaryota</taxon>
        <taxon>Viridiplantae</taxon>
        <taxon>Streptophyta</taxon>
        <taxon>Embryophyta</taxon>
        <taxon>Tracheophyta</taxon>
        <taxon>Spermatophyta</taxon>
        <taxon>Magnoliopsida</taxon>
        <taxon>eudicotyledons</taxon>
        <taxon>Gunneridae</taxon>
        <taxon>Pentapetalae</taxon>
        <taxon>rosids</taxon>
        <taxon>malvids</taxon>
        <taxon>Brassicales</taxon>
        <taxon>Brassicaceae</taxon>
        <taxon>Brassiceae</taxon>
        <taxon>Brassica</taxon>
    </lineage>
</organism>
<accession>A0A8S9QHE7</accession>
<dbReference type="InterPro" id="IPR004312">
    <property type="entry name" value="ATHILA_Orf1_C"/>
</dbReference>
<evidence type="ECO:0000259" key="2">
    <source>
        <dbReference type="Pfam" id="PF03078"/>
    </source>
</evidence>
<dbReference type="Pfam" id="PF03078">
    <property type="entry name" value="ATHILA"/>
    <property type="match status" value="1"/>
</dbReference>
<feature type="region of interest" description="Disordered" evidence="1">
    <location>
        <begin position="1"/>
        <end position="35"/>
    </location>
</feature>
<feature type="compositionally biased region" description="Basic residues" evidence="1">
    <location>
        <begin position="25"/>
        <end position="34"/>
    </location>
</feature>
<evidence type="ECO:0000256" key="1">
    <source>
        <dbReference type="SAM" id="MobiDB-lite"/>
    </source>
</evidence>
<evidence type="ECO:0000313" key="3">
    <source>
        <dbReference type="EMBL" id="KAF3539122.1"/>
    </source>
</evidence>